<name>A0ABV9GFJ1_9ACTN</name>
<feature type="region of interest" description="Disordered" evidence="1">
    <location>
        <begin position="185"/>
        <end position="204"/>
    </location>
</feature>
<evidence type="ECO:0008006" key="4">
    <source>
        <dbReference type="Google" id="ProtNLM"/>
    </source>
</evidence>
<keyword evidence="3" id="KW-1185">Reference proteome</keyword>
<evidence type="ECO:0000256" key="1">
    <source>
        <dbReference type="SAM" id="MobiDB-lite"/>
    </source>
</evidence>
<reference evidence="3" key="1">
    <citation type="journal article" date="2019" name="Int. J. Syst. Evol. Microbiol.">
        <title>The Global Catalogue of Microorganisms (GCM) 10K type strain sequencing project: providing services to taxonomists for standard genome sequencing and annotation.</title>
        <authorList>
            <consortium name="The Broad Institute Genomics Platform"/>
            <consortium name="The Broad Institute Genome Sequencing Center for Infectious Disease"/>
            <person name="Wu L."/>
            <person name="Ma J."/>
        </authorList>
    </citation>
    <scope>NUCLEOTIDE SEQUENCE [LARGE SCALE GENOMIC DNA]</scope>
    <source>
        <strain evidence="3">CGMCC 4.7139</strain>
    </source>
</reference>
<dbReference type="InterPro" id="IPR034904">
    <property type="entry name" value="FSCA_dom_sf"/>
</dbReference>
<organism evidence="2 3">
    <name type="scientific">Streptomyces maoxianensis</name>
    <dbReference type="NCBI Taxonomy" id="1459942"/>
    <lineage>
        <taxon>Bacteria</taxon>
        <taxon>Bacillati</taxon>
        <taxon>Actinomycetota</taxon>
        <taxon>Actinomycetes</taxon>
        <taxon>Kitasatosporales</taxon>
        <taxon>Streptomycetaceae</taxon>
        <taxon>Streptomyces</taxon>
    </lineage>
</organism>
<feature type="compositionally biased region" description="Low complexity" evidence="1">
    <location>
        <begin position="186"/>
        <end position="198"/>
    </location>
</feature>
<gene>
    <name evidence="2" type="ORF">ACFO9E_33825</name>
</gene>
<comment type="caution">
    <text evidence="2">The sequence shown here is derived from an EMBL/GenBank/DDBJ whole genome shotgun (WGS) entry which is preliminary data.</text>
</comment>
<dbReference type="Gene3D" id="3.30.300.130">
    <property type="entry name" value="Fe-S cluster assembly (FSCA)"/>
    <property type="match status" value="1"/>
</dbReference>
<evidence type="ECO:0000313" key="3">
    <source>
        <dbReference type="Proteomes" id="UP001595993"/>
    </source>
</evidence>
<proteinExistence type="predicted"/>
<sequence length="204" mass="20629">MSGAAATTAAPPRGAATVNAEQAGLRVEEVLDRLAATGDREAAMAAEELVRVLMDFYGAGLARIVGLLDAPAPKAPGGAPLAGLLGDELVSSLLVLHDLHPEDTAKRIARALDSVRNHPVEIVDFDEATGTLRLRSSGGGGCGCPSTGAAVQPAVEDALACYAPEVTKVELESAARSPEPVLLQITTGPPTGTPVRGPASAKAL</sequence>
<evidence type="ECO:0000313" key="2">
    <source>
        <dbReference type="EMBL" id="MFC4612692.1"/>
    </source>
</evidence>
<dbReference type="RefSeq" id="WP_381203020.1">
    <property type="nucleotide sequence ID" value="NZ_JBHSFE010000038.1"/>
</dbReference>
<dbReference type="EMBL" id="JBHSFE010000038">
    <property type="protein sequence ID" value="MFC4612692.1"/>
    <property type="molecule type" value="Genomic_DNA"/>
</dbReference>
<accession>A0ABV9GFJ1</accession>
<dbReference type="Proteomes" id="UP001595993">
    <property type="component" value="Unassembled WGS sequence"/>
</dbReference>
<protein>
    <recommendedName>
        <fullName evidence="4">NifU family protein</fullName>
    </recommendedName>
</protein>